<dbReference type="Pfam" id="PF00072">
    <property type="entry name" value="Response_reg"/>
    <property type="match status" value="1"/>
</dbReference>
<protein>
    <recommendedName>
        <fullName evidence="1">Response regulatory domain-containing protein</fullName>
    </recommendedName>
</protein>
<dbReference type="InterPro" id="IPR011006">
    <property type="entry name" value="CheY-like_superfamily"/>
</dbReference>
<dbReference type="InterPro" id="IPR029016">
    <property type="entry name" value="GAF-like_dom_sf"/>
</dbReference>
<feature type="domain" description="Response regulatory" evidence="1">
    <location>
        <begin position="239"/>
        <end position="359"/>
    </location>
</feature>
<accession>A0A1W1CYA1</accession>
<evidence type="ECO:0000259" key="1">
    <source>
        <dbReference type="PROSITE" id="PS50110"/>
    </source>
</evidence>
<dbReference type="SUPFAM" id="SSF52172">
    <property type="entry name" value="CheY-like"/>
    <property type="match status" value="1"/>
</dbReference>
<sequence length="364" mass="42192">MDFSKTNKLLLENSSDTLRIHTLLQEALGAKNVDILYYDKEKKMYFDKINDIRIEEKYINSSSLLGTAILAQKSCFYNDFTENNTQYNIAIDNPFKVPLSNQIIIPILKDNKPQGILRFSQLPTSFTRHDCQSLYILLPAFRKIFSDEQYVNNEKKGDLSSMRLINESLINLENAFMTLSRHTSNPEIQKLIAMGHKNVESLEDYFHIHHSNKLKIEEKLKILKRKSQKLKVRKKLYANVLIADDVRINVKILNAMLRDSAIIDQIKYAYDGIETMDIIDKCREANESIHILFLDHHMPGKTGLEIAESLKEVADDATIIIVSITNDPDVIASKDYLYDYHIPKPFNKESIQRVMEKIRVEHLN</sequence>
<organism evidence="2">
    <name type="scientific">hydrothermal vent metagenome</name>
    <dbReference type="NCBI Taxonomy" id="652676"/>
    <lineage>
        <taxon>unclassified sequences</taxon>
        <taxon>metagenomes</taxon>
        <taxon>ecological metagenomes</taxon>
    </lineage>
</organism>
<reference evidence="2" key="1">
    <citation type="submission" date="2016-10" db="EMBL/GenBank/DDBJ databases">
        <authorList>
            <person name="de Groot N.N."/>
        </authorList>
    </citation>
    <scope>NUCLEOTIDE SEQUENCE</scope>
</reference>
<dbReference type="Gene3D" id="3.30.450.40">
    <property type="match status" value="1"/>
</dbReference>
<dbReference type="EMBL" id="FPHM01000173">
    <property type="protein sequence ID" value="SFV70826.1"/>
    <property type="molecule type" value="Genomic_DNA"/>
</dbReference>
<dbReference type="GO" id="GO:0000160">
    <property type="term" value="P:phosphorelay signal transduction system"/>
    <property type="evidence" value="ECO:0007669"/>
    <property type="project" value="InterPro"/>
</dbReference>
<dbReference type="PANTHER" id="PTHR43228">
    <property type="entry name" value="TWO-COMPONENT RESPONSE REGULATOR"/>
    <property type="match status" value="1"/>
</dbReference>
<evidence type="ECO:0000313" key="2">
    <source>
        <dbReference type="EMBL" id="SFV70826.1"/>
    </source>
</evidence>
<dbReference type="SUPFAM" id="SSF55781">
    <property type="entry name" value="GAF domain-like"/>
    <property type="match status" value="1"/>
</dbReference>
<dbReference type="Gene3D" id="3.40.50.2300">
    <property type="match status" value="1"/>
</dbReference>
<proteinExistence type="predicted"/>
<dbReference type="SMART" id="SM00448">
    <property type="entry name" value="REC"/>
    <property type="match status" value="1"/>
</dbReference>
<dbReference type="PANTHER" id="PTHR43228:SF1">
    <property type="entry name" value="TWO-COMPONENT RESPONSE REGULATOR ARR22"/>
    <property type="match status" value="1"/>
</dbReference>
<dbReference type="PROSITE" id="PS50110">
    <property type="entry name" value="RESPONSE_REGULATORY"/>
    <property type="match status" value="1"/>
</dbReference>
<name>A0A1W1CYA1_9ZZZZ</name>
<dbReference type="AlphaFoldDB" id="A0A1W1CYA1"/>
<gene>
    <name evidence="2" type="ORF">MNB_SV-13-2043</name>
</gene>
<dbReference type="InterPro" id="IPR052048">
    <property type="entry name" value="ST_Response_Regulator"/>
</dbReference>
<dbReference type="InterPro" id="IPR001789">
    <property type="entry name" value="Sig_transdc_resp-reg_receiver"/>
</dbReference>